<dbReference type="Proteomes" id="UP001234989">
    <property type="component" value="Chromosome 9"/>
</dbReference>
<feature type="non-terminal residue" evidence="3">
    <location>
        <position position="279"/>
    </location>
</feature>
<dbReference type="Pfam" id="PF20167">
    <property type="entry name" value="Transposase_32"/>
    <property type="match status" value="1"/>
</dbReference>
<feature type="region of interest" description="Disordered" evidence="1">
    <location>
        <begin position="164"/>
        <end position="191"/>
    </location>
</feature>
<accession>A0AAF0ZP74</accession>
<keyword evidence="4" id="KW-1185">Reference proteome</keyword>
<dbReference type="PANTHER" id="PTHR33180">
    <property type="entry name" value="PHOTOSYSTEM II CP43 REACTION CENTER PROTEIN"/>
    <property type="match status" value="1"/>
</dbReference>
<dbReference type="PANTHER" id="PTHR33180:SF31">
    <property type="entry name" value="POLYPROTEIN PROTEIN"/>
    <property type="match status" value="1"/>
</dbReference>
<evidence type="ECO:0000313" key="4">
    <source>
        <dbReference type="Proteomes" id="UP001234989"/>
    </source>
</evidence>
<dbReference type="InterPro" id="IPR046796">
    <property type="entry name" value="Transposase_32_dom"/>
</dbReference>
<feature type="domain" description="Putative plant transposon protein" evidence="2">
    <location>
        <begin position="28"/>
        <end position="119"/>
    </location>
</feature>
<feature type="compositionally biased region" description="Low complexity" evidence="1">
    <location>
        <begin position="173"/>
        <end position="191"/>
    </location>
</feature>
<protein>
    <recommendedName>
        <fullName evidence="2">Putative plant transposon protein domain-containing protein</fullName>
    </recommendedName>
</protein>
<name>A0AAF0ZP74_SOLVR</name>
<proteinExistence type="predicted"/>
<evidence type="ECO:0000313" key="3">
    <source>
        <dbReference type="EMBL" id="WMV46381.1"/>
    </source>
</evidence>
<dbReference type="AlphaFoldDB" id="A0AAF0ZP74"/>
<reference evidence="3" key="1">
    <citation type="submission" date="2023-08" db="EMBL/GenBank/DDBJ databases">
        <title>A de novo genome assembly of Solanum verrucosum Schlechtendal, a Mexican diploid species geographically isolated from the other diploid A-genome species in potato relatives.</title>
        <authorList>
            <person name="Hosaka K."/>
        </authorList>
    </citation>
    <scope>NUCLEOTIDE SEQUENCE</scope>
    <source>
        <tissue evidence="3">Young leaves</tissue>
    </source>
</reference>
<organism evidence="3 4">
    <name type="scientific">Solanum verrucosum</name>
    <dbReference type="NCBI Taxonomy" id="315347"/>
    <lineage>
        <taxon>Eukaryota</taxon>
        <taxon>Viridiplantae</taxon>
        <taxon>Streptophyta</taxon>
        <taxon>Embryophyta</taxon>
        <taxon>Tracheophyta</taxon>
        <taxon>Spermatophyta</taxon>
        <taxon>Magnoliopsida</taxon>
        <taxon>eudicotyledons</taxon>
        <taxon>Gunneridae</taxon>
        <taxon>Pentapetalae</taxon>
        <taxon>asterids</taxon>
        <taxon>lamiids</taxon>
        <taxon>Solanales</taxon>
        <taxon>Solanaceae</taxon>
        <taxon>Solanoideae</taxon>
        <taxon>Solaneae</taxon>
        <taxon>Solanum</taxon>
    </lineage>
</organism>
<evidence type="ECO:0000256" key="1">
    <source>
        <dbReference type="SAM" id="MobiDB-lite"/>
    </source>
</evidence>
<evidence type="ECO:0000259" key="2">
    <source>
        <dbReference type="Pfam" id="PF20167"/>
    </source>
</evidence>
<gene>
    <name evidence="3" type="ORF">MTR67_039766</name>
</gene>
<sequence>MATPPVPPPAQTVVHAPPAQDVLRTLKFHKFKAFTKPRGPYIPTRVQEFYSAYGELVPKRKKKASSFKSVDFVVVRGKKVKCRCSDINVVLGCSLDTMHDYIDLVKKKTLKDLKGCLSKVHHRSLETEPGIVDRARDGHEGQIEPYLTLISGVDHKLYRQARVPRDQKTDVEAGGPSSISDPSISASIAPPLTRSSVANTASRPLITQAMLYKMGHLAQSSDVCASRVEVVMPRLIEREIVAVLTPIRTEIREHIELIEGYKLALDALAVRVESIEQSQ</sequence>
<dbReference type="EMBL" id="CP133620">
    <property type="protein sequence ID" value="WMV46381.1"/>
    <property type="molecule type" value="Genomic_DNA"/>
</dbReference>